<accession>A0A840P7N5</accession>
<comment type="caution">
    <text evidence="2">The sequence shown here is derived from an EMBL/GenBank/DDBJ whole genome shotgun (WGS) entry which is preliminary data.</text>
</comment>
<keyword evidence="3" id="KW-1185">Reference proteome</keyword>
<reference evidence="2 3" key="1">
    <citation type="submission" date="2020-08" db="EMBL/GenBank/DDBJ databases">
        <title>Genomic Encyclopedia of Type Strains, Phase IV (KMG-IV): sequencing the most valuable type-strain genomes for metagenomic binning, comparative biology and taxonomic classification.</title>
        <authorList>
            <person name="Goeker M."/>
        </authorList>
    </citation>
    <scope>NUCLEOTIDE SEQUENCE [LARGE SCALE GENOMIC DNA]</scope>
    <source>
        <strain evidence="2 3">DSM 45615</strain>
    </source>
</reference>
<protein>
    <submittedName>
        <fullName evidence="2">Acyl carrier protein</fullName>
    </submittedName>
</protein>
<gene>
    <name evidence="2" type="ORF">HNP84_001738</name>
</gene>
<dbReference type="PROSITE" id="PS50075">
    <property type="entry name" value="CARRIER"/>
    <property type="match status" value="1"/>
</dbReference>
<evidence type="ECO:0000313" key="2">
    <source>
        <dbReference type="EMBL" id="MBB5132025.1"/>
    </source>
</evidence>
<evidence type="ECO:0000313" key="3">
    <source>
        <dbReference type="Proteomes" id="UP000578449"/>
    </source>
</evidence>
<dbReference type="InterPro" id="IPR036736">
    <property type="entry name" value="ACP-like_sf"/>
</dbReference>
<dbReference type="InterPro" id="IPR009081">
    <property type="entry name" value="PP-bd_ACP"/>
</dbReference>
<dbReference type="Pfam" id="PF00550">
    <property type="entry name" value="PP-binding"/>
    <property type="match status" value="1"/>
</dbReference>
<feature type="domain" description="Carrier" evidence="1">
    <location>
        <begin position="1"/>
        <end position="78"/>
    </location>
</feature>
<dbReference type="SUPFAM" id="SSF47336">
    <property type="entry name" value="ACP-like"/>
    <property type="match status" value="1"/>
</dbReference>
<dbReference type="AlphaFoldDB" id="A0A840P7N5"/>
<sequence>MLRERLARMISEAGDGEISAAEILADGGSLTALGLTSLAALRLIDAIETELGVEVDIDADPEALESLDGLTAHVAGRLTRSPR</sequence>
<organism evidence="2 3">
    <name type="scientific">Thermocatellispora tengchongensis</name>
    <dbReference type="NCBI Taxonomy" id="1073253"/>
    <lineage>
        <taxon>Bacteria</taxon>
        <taxon>Bacillati</taxon>
        <taxon>Actinomycetota</taxon>
        <taxon>Actinomycetes</taxon>
        <taxon>Streptosporangiales</taxon>
        <taxon>Streptosporangiaceae</taxon>
        <taxon>Thermocatellispora</taxon>
    </lineage>
</organism>
<evidence type="ECO:0000259" key="1">
    <source>
        <dbReference type="PROSITE" id="PS50075"/>
    </source>
</evidence>
<dbReference type="EMBL" id="JACHGN010000003">
    <property type="protein sequence ID" value="MBB5132025.1"/>
    <property type="molecule type" value="Genomic_DNA"/>
</dbReference>
<proteinExistence type="predicted"/>
<dbReference type="Proteomes" id="UP000578449">
    <property type="component" value="Unassembled WGS sequence"/>
</dbReference>
<dbReference type="Gene3D" id="1.10.1200.10">
    <property type="entry name" value="ACP-like"/>
    <property type="match status" value="1"/>
</dbReference>
<dbReference type="RefSeq" id="WP_185048819.1">
    <property type="nucleotide sequence ID" value="NZ_BAABIX010000027.1"/>
</dbReference>
<name>A0A840P7N5_9ACTN</name>